<dbReference type="Proteomes" id="UP000323166">
    <property type="component" value="Unassembled WGS sequence"/>
</dbReference>
<sequence>MGYKSIGRQLQLAREQAGYSQEQLAAKIGCSQSTLSNYEKGKRRIYLAQLAHIAEILGKPIEFFLSSSDFNSSGLYGSSGEKLNVPFTGVGTHCDVNIQSTTVSPDVRVALSMDEQKLLSDYQSLSPEGKRLIIDFVTWLKKREV</sequence>
<evidence type="ECO:0000313" key="4">
    <source>
        <dbReference type="Proteomes" id="UP000323166"/>
    </source>
</evidence>
<dbReference type="PANTHER" id="PTHR46797">
    <property type="entry name" value="HTH-TYPE TRANSCRIPTIONAL REGULATOR"/>
    <property type="match status" value="1"/>
</dbReference>
<gene>
    <name evidence="3" type="ORF">LX24_01973</name>
</gene>
<dbReference type="SUPFAM" id="SSF47413">
    <property type="entry name" value="lambda repressor-like DNA-binding domains"/>
    <property type="match status" value="1"/>
</dbReference>
<dbReference type="GO" id="GO:0005829">
    <property type="term" value="C:cytosol"/>
    <property type="evidence" value="ECO:0007669"/>
    <property type="project" value="TreeGrafter"/>
</dbReference>
<accession>A0A5S4ZQI3</accession>
<dbReference type="InterPro" id="IPR001387">
    <property type="entry name" value="Cro/C1-type_HTH"/>
</dbReference>
<comment type="caution">
    <text evidence="3">The sequence shown here is derived from an EMBL/GenBank/DDBJ whole genome shotgun (WGS) entry which is preliminary data.</text>
</comment>
<dbReference type="GO" id="GO:0003700">
    <property type="term" value="F:DNA-binding transcription factor activity"/>
    <property type="evidence" value="ECO:0007669"/>
    <property type="project" value="TreeGrafter"/>
</dbReference>
<feature type="domain" description="HTH cro/C1-type" evidence="2">
    <location>
        <begin position="10"/>
        <end position="64"/>
    </location>
</feature>
<dbReference type="GO" id="GO:0003677">
    <property type="term" value="F:DNA binding"/>
    <property type="evidence" value="ECO:0007669"/>
    <property type="project" value="UniProtKB-KW"/>
</dbReference>
<name>A0A5S4ZQI3_9FIRM</name>
<dbReference type="PROSITE" id="PS50943">
    <property type="entry name" value="HTH_CROC1"/>
    <property type="match status" value="1"/>
</dbReference>
<dbReference type="Gene3D" id="1.10.260.40">
    <property type="entry name" value="lambda repressor-like DNA-binding domains"/>
    <property type="match status" value="1"/>
</dbReference>
<dbReference type="InterPro" id="IPR010982">
    <property type="entry name" value="Lambda_DNA-bd_dom_sf"/>
</dbReference>
<dbReference type="Pfam" id="PF01381">
    <property type="entry name" value="HTH_3"/>
    <property type="match status" value="1"/>
</dbReference>
<dbReference type="SMART" id="SM00530">
    <property type="entry name" value="HTH_XRE"/>
    <property type="match status" value="1"/>
</dbReference>
<dbReference type="PANTHER" id="PTHR46797:SF1">
    <property type="entry name" value="METHYLPHOSPHONATE SYNTHASE"/>
    <property type="match status" value="1"/>
</dbReference>
<proteinExistence type="predicted"/>
<keyword evidence="4" id="KW-1185">Reference proteome</keyword>
<protein>
    <submittedName>
        <fullName evidence="3">Helix-turn-helix protein</fullName>
    </submittedName>
</protein>
<organism evidence="3 4">
    <name type="scientific">Desulfallas thermosapovorans DSM 6562</name>
    <dbReference type="NCBI Taxonomy" id="1121431"/>
    <lineage>
        <taxon>Bacteria</taxon>
        <taxon>Bacillati</taxon>
        <taxon>Bacillota</taxon>
        <taxon>Clostridia</taxon>
        <taxon>Eubacteriales</taxon>
        <taxon>Desulfallaceae</taxon>
        <taxon>Desulfallas</taxon>
    </lineage>
</organism>
<dbReference type="InterPro" id="IPR050807">
    <property type="entry name" value="TransReg_Diox_bact_type"/>
</dbReference>
<dbReference type="AlphaFoldDB" id="A0A5S4ZQI3"/>
<dbReference type="CDD" id="cd00093">
    <property type="entry name" value="HTH_XRE"/>
    <property type="match status" value="1"/>
</dbReference>
<dbReference type="EMBL" id="VNHM01000010">
    <property type="protein sequence ID" value="TYO94957.1"/>
    <property type="molecule type" value="Genomic_DNA"/>
</dbReference>
<evidence type="ECO:0000256" key="1">
    <source>
        <dbReference type="ARBA" id="ARBA00023125"/>
    </source>
</evidence>
<dbReference type="RefSeq" id="WP_166511978.1">
    <property type="nucleotide sequence ID" value="NZ_VNHM01000010.1"/>
</dbReference>
<reference evidence="3 4" key="1">
    <citation type="submission" date="2019-07" db="EMBL/GenBank/DDBJ databases">
        <title>Genomic Encyclopedia of Type Strains, Phase I: the one thousand microbial genomes (KMG-I) project.</title>
        <authorList>
            <person name="Kyrpides N."/>
        </authorList>
    </citation>
    <scope>NUCLEOTIDE SEQUENCE [LARGE SCALE GENOMIC DNA]</scope>
    <source>
        <strain evidence="3 4">DSM 6562</strain>
    </source>
</reference>
<evidence type="ECO:0000313" key="3">
    <source>
        <dbReference type="EMBL" id="TYO94957.1"/>
    </source>
</evidence>
<evidence type="ECO:0000259" key="2">
    <source>
        <dbReference type="PROSITE" id="PS50943"/>
    </source>
</evidence>
<keyword evidence="1" id="KW-0238">DNA-binding</keyword>